<dbReference type="Proteomes" id="UP001161247">
    <property type="component" value="Chromosome 4"/>
</dbReference>
<dbReference type="AlphaFoldDB" id="A0AAV1D4B6"/>
<organism evidence="2 3">
    <name type="scientific">Oldenlandia corymbosa var. corymbosa</name>
    <dbReference type="NCBI Taxonomy" id="529605"/>
    <lineage>
        <taxon>Eukaryota</taxon>
        <taxon>Viridiplantae</taxon>
        <taxon>Streptophyta</taxon>
        <taxon>Embryophyta</taxon>
        <taxon>Tracheophyta</taxon>
        <taxon>Spermatophyta</taxon>
        <taxon>Magnoliopsida</taxon>
        <taxon>eudicotyledons</taxon>
        <taxon>Gunneridae</taxon>
        <taxon>Pentapetalae</taxon>
        <taxon>asterids</taxon>
        <taxon>lamiids</taxon>
        <taxon>Gentianales</taxon>
        <taxon>Rubiaceae</taxon>
        <taxon>Rubioideae</taxon>
        <taxon>Spermacoceae</taxon>
        <taxon>Hedyotis-Oldenlandia complex</taxon>
        <taxon>Oldenlandia</taxon>
    </lineage>
</organism>
<proteinExistence type="predicted"/>
<dbReference type="PANTHER" id="PTHR35741:SF1">
    <property type="entry name" value="FACTOR CWC22-LIKE PROTEIN, PUTATIVE (DUF3245)-RELATED"/>
    <property type="match status" value="1"/>
</dbReference>
<feature type="region of interest" description="Disordered" evidence="1">
    <location>
        <begin position="87"/>
        <end position="145"/>
    </location>
</feature>
<sequence length="145" mass="16156">MGGEQNNIQPEKGSKGAPLPPLVKFNRAFKLAEEWVGKMSNMDELDKSAKVKIETRPPRLGVGAIVPRETKVMHSNDPVERRLRAKLVTSKTKAAKHDDKSAGPGKGGSIEEDTDDDELESKTKLFERKRPVDWSSSLQAKKQHR</sequence>
<keyword evidence="3" id="KW-1185">Reference proteome</keyword>
<dbReference type="Pfam" id="PF11595">
    <property type="entry name" value="DUF3245"/>
    <property type="match status" value="1"/>
</dbReference>
<dbReference type="InterPro" id="IPR021641">
    <property type="entry name" value="DUF3245"/>
</dbReference>
<dbReference type="PANTHER" id="PTHR35741">
    <property type="entry name" value="FACTOR CWC22-LIKE PROTEIN, PUTATIVE (DUF3245)-RELATED"/>
    <property type="match status" value="1"/>
</dbReference>
<evidence type="ECO:0000313" key="3">
    <source>
        <dbReference type="Proteomes" id="UP001161247"/>
    </source>
</evidence>
<reference evidence="2" key="1">
    <citation type="submission" date="2023-03" db="EMBL/GenBank/DDBJ databases">
        <authorList>
            <person name="Julca I."/>
        </authorList>
    </citation>
    <scope>NUCLEOTIDE SEQUENCE</scope>
</reference>
<evidence type="ECO:0000256" key="1">
    <source>
        <dbReference type="SAM" id="MobiDB-lite"/>
    </source>
</evidence>
<dbReference type="EMBL" id="OX459121">
    <property type="protein sequence ID" value="CAI9101844.1"/>
    <property type="molecule type" value="Genomic_DNA"/>
</dbReference>
<accession>A0AAV1D4B6</accession>
<feature type="compositionally biased region" description="Acidic residues" evidence="1">
    <location>
        <begin position="110"/>
        <end position="119"/>
    </location>
</feature>
<evidence type="ECO:0000313" key="2">
    <source>
        <dbReference type="EMBL" id="CAI9101844.1"/>
    </source>
</evidence>
<feature type="compositionally biased region" description="Polar residues" evidence="1">
    <location>
        <begin position="134"/>
        <end position="145"/>
    </location>
</feature>
<feature type="region of interest" description="Disordered" evidence="1">
    <location>
        <begin position="1"/>
        <end position="21"/>
    </location>
</feature>
<protein>
    <submittedName>
        <fullName evidence="2">OLC1v1039265C1</fullName>
    </submittedName>
</protein>
<gene>
    <name evidence="2" type="ORF">OLC1_LOCUS11341</name>
</gene>
<feature type="compositionally biased region" description="Basic and acidic residues" evidence="1">
    <location>
        <begin position="120"/>
        <end position="132"/>
    </location>
</feature>
<name>A0AAV1D4B6_OLDCO</name>